<dbReference type="Proteomes" id="UP000198432">
    <property type="component" value="Unassembled WGS sequence"/>
</dbReference>
<reference evidence="1" key="1">
    <citation type="submission" date="2017-06" db="EMBL/GenBank/DDBJ databases">
        <authorList>
            <person name="Kim H.J."/>
            <person name="Triplett B.A."/>
        </authorList>
    </citation>
    <scope>NUCLEOTIDE SEQUENCE [LARGE SCALE GENOMIC DNA]</scope>
    <source>
        <strain evidence="1">NKM1</strain>
    </source>
</reference>
<reference evidence="3" key="2">
    <citation type="submission" date="2017-06" db="EMBL/GenBank/DDBJ databases">
        <authorList>
            <person name="Varghese N."/>
            <person name="Submissions S."/>
        </authorList>
    </citation>
    <scope>NUCLEOTIDE SEQUENCE [LARGE SCALE GENOMIC DNA]</scope>
    <source>
        <strain evidence="3">NKM1</strain>
    </source>
</reference>
<sequence>MAVISEIGLTEVLDLLGTFAFALSGI</sequence>
<evidence type="ECO:0000313" key="3">
    <source>
        <dbReference type="Proteomes" id="UP000198432"/>
    </source>
</evidence>
<protein>
    <submittedName>
        <fullName evidence="1">Uncharacterized protein</fullName>
    </submittedName>
</protein>
<name>A0A239LVB4_9BACT</name>
<gene>
    <name evidence="1" type="ORF">SAMN06296052_15014</name>
    <name evidence="2" type="ORF">SAMN06296052_1635</name>
</gene>
<feature type="non-terminal residue" evidence="1">
    <location>
        <position position="26"/>
    </location>
</feature>
<dbReference type="EMBL" id="FZOQ01000063">
    <property type="protein sequence ID" value="SNT36279.1"/>
    <property type="molecule type" value="Genomic_DNA"/>
</dbReference>
<dbReference type="EMBL" id="FZOQ01000050">
    <property type="protein sequence ID" value="SNT33649.1"/>
    <property type="molecule type" value="Genomic_DNA"/>
</dbReference>
<proteinExistence type="predicted"/>
<keyword evidence="3" id="KW-1185">Reference proteome</keyword>
<organism evidence="1 3">
    <name type="scientific">Pontibacter ummariensis</name>
    <dbReference type="NCBI Taxonomy" id="1610492"/>
    <lineage>
        <taxon>Bacteria</taxon>
        <taxon>Pseudomonadati</taxon>
        <taxon>Bacteroidota</taxon>
        <taxon>Cytophagia</taxon>
        <taxon>Cytophagales</taxon>
        <taxon>Hymenobacteraceae</taxon>
        <taxon>Pontibacter</taxon>
    </lineage>
</organism>
<dbReference type="AlphaFoldDB" id="A0A239LVB4"/>
<evidence type="ECO:0000313" key="2">
    <source>
        <dbReference type="EMBL" id="SNT36279.1"/>
    </source>
</evidence>
<evidence type="ECO:0000313" key="1">
    <source>
        <dbReference type="EMBL" id="SNT33649.1"/>
    </source>
</evidence>
<accession>A0A239LVB4</accession>